<dbReference type="InterPro" id="IPR050557">
    <property type="entry name" value="RTX_toxin/Mannuronan_C5-epim"/>
</dbReference>
<dbReference type="PRINTS" id="PR00313">
    <property type="entry name" value="CABNDNGRPT"/>
</dbReference>
<dbReference type="EMBL" id="JAEUXJ010000015">
    <property type="protein sequence ID" value="MBL6458522.1"/>
    <property type="molecule type" value="Genomic_DNA"/>
</dbReference>
<accession>A0ABS1VA25</accession>
<comment type="subcellular location">
    <subcellularLocation>
        <location evidence="1">Secreted</location>
    </subcellularLocation>
</comment>
<gene>
    <name evidence="4" type="ORF">JMJ55_24600</name>
</gene>
<dbReference type="Proteomes" id="UP000606490">
    <property type="component" value="Unassembled WGS sequence"/>
</dbReference>
<keyword evidence="2" id="KW-0964">Secreted</keyword>
<protein>
    <recommendedName>
        <fullName evidence="6">Ca2+-binding protein, RTX toxin-related</fullName>
    </recommendedName>
</protein>
<evidence type="ECO:0000313" key="5">
    <source>
        <dbReference type="Proteomes" id="UP000606490"/>
    </source>
</evidence>
<feature type="region of interest" description="Disordered" evidence="3">
    <location>
        <begin position="1"/>
        <end position="24"/>
    </location>
</feature>
<dbReference type="PANTHER" id="PTHR38340">
    <property type="entry name" value="S-LAYER PROTEIN"/>
    <property type="match status" value="1"/>
</dbReference>
<dbReference type="InterPro" id="IPR011049">
    <property type="entry name" value="Serralysin-like_metalloprot_C"/>
</dbReference>
<organism evidence="4 5">
    <name type="scientific">Belnapia mucosa</name>
    <dbReference type="NCBI Taxonomy" id="2804532"/>
    <lineage>
        <taxon>Bacteria</taxon>
        <taxon>Pseudomonadati</taxon>
        <taxon>Pseudomonadota</taxon>
        <taxon>Alphaproteobacteria</taxon>
        <taxon>Acetobacterales</taxon>
        <taxon>Roseomonadaceae</taxon>
        <taxon>Belnapia</taxon>
    </lineage>
</organism>
<evidence type="ECO:0000256" key="2">
    <source>
        <dbReference type="ARBA" id="ARBA00022525"/>
    </source>
</evidence>
<keyword evidence="5" id="KW-1185">Reference proteome</keyword>
<dbReference type="Pfam" id="PF00353">
    <property type="entry name" value="HemolysinCabind"/>
    <property type="match status" value="16"/>
</dbReference>
<reference evidence="4 5" key="1">
    <citation type="submission" date="2021-01" db="EMBL/GenBank/DDBJ databases">
        <title>Belnapia mucosa sp. nov. and Belnapia arida sp. nov., isolated from the Tabernas Desert (Almeria, Spain).</title>
        <authorList>
            <person name="Molina-Menor E."/>
            <person name="Vidal-Verdu A."/>
            <person name="Calonge A."/>
            <person name="Satari L."/>
            <person name="Pereto Magraner J."/>
            <person name="Porcar Miralles M."/>
        </authorList>
    </citation>
    <scope>NUCLEOTIDE SEQUENCE [LARGE SCALE GENOMIC DNA]</scope>
    <source>
        <strain evidence="4 5">T6</strain>
    </source>
</reference>
<sequence length="3876" mass="394383">MLRSKSNKRALSARAPQAPMRSLAPPPAIEMIEPRLLLSGTTVNAAALHALHDNLAHFETALDGSGAEGVLAKTIALINVNDSRTAGGIVDLDGVFDKLVVSVFDAMAKLPSANAPVDSGDLASKLASAILDNTGKDVGDVATVQDLSSGSDIVLKLSITDVQKGSFSVDFGTLGDTYGISAPDVIGTTASTYNFAFKITLHTASLPATPTDAQAASAFAIADTSYGVTLNAKATLAGQDIHFGLLTLTADAVSTKIDLNAKFTGTALDMTGTELATLATEVKAGDHSDLIGAGAKLTTVMVSQSSGTLLDLALLLDEDHAIPGIDTFTAKHLKVTGGFADGTAAYDTAPLFAALKTAVHNPDFDPKSLNTFSPTGLLTYLQRVGEYIDKLSIAKGLDIEIPFTSGVTIGEVIDTADAFKAAIIDPMANTVGVLGFDEGQFNSGGNYVESHRALTASDIAHLPETIGITLSLDNGRTTTLQFAPHYKDINGDIQQVDSVDHLVLAINQAIATSAIKGYVQASNDAGRINLLLTAPENGTAAKKITVTSATSISLFASLREFGISLAKILHLDGWDDTSGDPEVGTKLLEELGLGYNSETNAVELTLQKEFELPSIHAPFEIDFSLGDVAGLKLTNATFSLKPSVLLSLTLGFDLDPLGSDLNQDGGPQVGDGKNGTPDTALGDLPVYVQAAGADGTIPITARQIAEAANPAGDYSKLADLQIIGREGLVKQYVLTPGMTLGNLETIIATDFGSNIELHFNDDGNAELSLVDDYTPYKGASPASMGLAQGTTASAAKVGSTANYHAVLTGEAPSGADYSHSSKFILSVGKLAPVVVSIGATGSASAYVSAINAALAGIDVDATDLGLPAAKQLHYSDIVKATLNANGSVTLTTTIYDAIKTATGGEPTLSSQRSAVQSTLRVDTVTLTVSALHGSLLPGLLGLVGSDINGSGKAQSIIIGSPLHGETLADRFYLRDSGISAIITAELEPTDPDEDVTISGSLGPFGLSATLYSADDPAPIDAYISLKASLLLNSDLNPVPNLLTFKQLTDALSAGDFKSIWAFRLDSGRDGEPFAKLAFHDIDLTAGSVQLTGAVAPSVTISLDGADELLDGTAPKPEVEVEGFSPTLTAANAVEAIRQTFSALDEGLATTQIPLINVSLDDILGFTSEFLVALGQAQEGEKGTFTEIEDTINRALGADVVHIKVKDGDQLIISLNYKPVDVATELPFDLDLQSLASQLGEQGGLVASLAETIGSIASLSASGTLNVTASASLALTLGINLGENSSPAELATKIAALNSGRGLHGATSAGDDIKVTLGNGKSFTASLSALGQTATVQDLLDTLNTAAAKVGLTKFASYDAKTGKLTFADNTTSDALGVAKLGFTDGQAGIHSGSTVKLTAGSAISAADYAKAYDFSIGIGNGVTAEVVLEADATRTTSAAFLSALRTALAEATVSAKALKAENVPLSGLGAGSADYDVSVGQLLQVSLSGGKLVFSAKAATLGTDALGNLMNNITVKAATPTLAFHVESINGSTVLKDLGFGGDSLTTEKTVSGARSLTGALTAPNSASERFYVLTGEDPVTHDLLTGVTAKLGVSSDDLNFKVGLGPISATVKNGTAHFGADLGHKAAGDTGFKVGDAEDDPATFTISLADGFGGSDPKDGKLSFADLAKLSSPDYSLKDLVEIEADAAVDLTLPVYALGAPIGPVTLQVGNLFNSDAVPTAPGRTVYTDFPDLSGISLGSILNDPQTMIDGLDAFLSTLDSGPMAQALFGLNLPLIGDALQGIGGFFADLHANVIDTLQSLLDSFITSHPGQPATTQNIITQGLNYVLNDILHLPGEIYSYIDSIANPTEISFLWHFDKTLFDATVNIDATLGIPGLGLDITNGDIHVRADLEATIGFGYQKDKGFFVLDTGTPKALTNWTSNNNPDDPFTINLQEVHALEISIAAWLPTDPAFEAALSLGFLRMTAVNGSELKAEINGREIAGTSLTGSLYVDIGPKDTDGRLLFSEMSKTPLRVGVIATVNVDLLLDAGIGIGSTSMALPSVSTELLFSYTFAKVFVGALGNEAESGVEVPITFKDVTLDIGSFLTDILKPILDTAETILGPLQPILDFLTAPIPGLSAFMGPTSILDLAQTFGGSKVQEAVKFIRIVDQVAELVHTLHEMSSDGNVKLNFGTFVLGKTDDPDATSLTSSNVDPFSSKISKTNTKAAEQQIAANAAKYQAAAAASLNKAGSGVGQQIGGLENTKTGGGKPVIEFPILKNPMSVLKLLLGMDDPADLIHITLPTFDFSFSKEIDFLFMIGPVPVTVQVYVEAGVTINLAFGYDTLGIQHFISDGNPLQLLDGFYVDNTLGPQLSFYAAFGVRGGVNLALVAAGIGGELRGQVDFQLVDVSGTGKVRFSVLLEELINNPLQIFKIDGAITAKVYVWAWVGVSIPLVGKITIFETSFDLISVTLLSFSYDYQAAHSTPQLAHVDEDGVLQLNMGENAERQAVGGNLYNPDQEFTVKHVGGSAGDETIEVTANGVTRTYSHVKKITANLGDGNSHLKLEGGLTSDATIIAGDGDNVVELGGVDGDPLMIFGDGNNMIIGATTATTIQAGNGNNTIQGGNTRNTITAGNGNNIITGGTEVDVISVGSGNNVIYGNEGDDSIVVTGGNNTIYGGAGANVISIQNSAGQNLIFGDGPNTGADNDSAKIDADYVALNMYAGDNKGSTITGGNGADTIFGGDGNNLITGIGGQDVIFGSRGSVTRAANGNIILIEAGDPAGGNNTIIGGSAESFLIGGAGSDSILGGAKADIILADLGTIDGEAGGSGGQFHVTALALGGNDTVLGNGGNDVIMGGAGSNALDGGNGNDIIAGHQADLIRTGFGTVATLVSIETTSEGVGGANSIQGGAGSDVILGGAGSQSIDAGTGTDVVIGHFGSVVASNGGGSLTIQGRHSADPGNGDSIIKASHSAVIMGGGGNDTIQTFDNLQPADPVQNTPAVTSADRTEVIFGGNGYVTMDYLPQGGLKIHQARTEATEENTGGNNVITTADGNNFVFGGSGNNTITTGQGSSVIFGHIGAVDLDRLATPKQNGIAPDVLGFTRGQDGSVLATTGSTIMAGNGNNIIMGGAGDNSITAGTGNNIIFGAAGSVTRDGRVGANNALILAQTVEESLGGNNRITVGLGGLGNNLVFGGAGTNVIRAGDGNNILFGHLGIENNGVFSFSQVQRADGSRPDLIGRTVPEIGSTTVPTPDLDKPLAVAGGTIIAGRGNNIIIGGAGNNVIQAAGGDNTVFGASGAVTRTAVGGSVLVATTIEENLGGSHQITLGNGRNLVFGGAGNNLITVGDRDNIVFGHLGQVNLGLFLLYTDAQRASGALPDIVGRVLPELGNRSPRTTAPFTTLDQPMAVAGSTIYAGNGKNVIMGGAGDNTIVAGYGSNLIFGSAGAVTRDSVNRSVVYATTVEEAQGGNNTIAAGLRGTSSQVIFGGPGFNRITAGPGNNIILGHLGAVDFGIMSRYTNAQRADGTKPDIIGRVIPEVSNLFPFSPGGTAGLDQVPTHAGGSVITVGRGDNIIVGGAGNNSITTGSGNNIVFGAAGVVTRDPITGALLDAHTVEETQGGKNVLRLGTGAPGSNIAFGGPGNNTIAAGDGNNVLIGHLGQVNYASFTAYSPADRASGAHPDVLGRTIPVVGNVTPATTAPFAGLGSPLPTDGATIIAGAGNNVVMGGAGVNSIKLGAGNNIVVGASGKVTRTGPAGTLITASETELGYAQAASITTGGGTNIVLNSGGSAPKGAPALTSQPVYVVAGTDTLASAQDLASLAGKVALMAAESIATTTTAAAPATLPAERLLRPGTTTLYDEASGLWRTEEEEEEVAAPLLDAGATTPVLDLGPLAA</sequence>
<dbReference type="SUPFAM" id="SSF51120">
    <property type="entry name" value="beta-Roll"/>
    <property type="match status" value="6"/>
</dbReference>
<evidence type="ECO:0008006" key="6">
    <source>
        <dbReference type="Google" id="ProtNLM"/>
    </source>
</evidence>
<evidence type="ECO:0000313" key="4">
    <source>
        <dbReference type="EMBL" id="MBL6458522.1"/>
    </source>
</evidence>
<dbReference type="RefSeq" id="WP_202828259.1">
    <property type="nucleotide sequence ID" value="NZ_JAEUXJ010000015.1"/>
</dbReference>
<proteinExistence type="predicted"/>
<dbReference type="Gene3D" id="2.160.20.160">
    <property type="match status" value="1"/>
</dbReference>
<comment type="caution">
    <text evidence="4">The sequence shown here is derived from an EMBL/GenBank/DDBJ whole genome shotgun (WGS) entry which is preliminary data.</text>
</comment>
<evidence type="ECO:0000256" key="3">
    <source>
        <dbReference type="SAM" id="MobiDB-lite"/>
    </source>
</evidence>
<evidence type="ECO:0000256" key="1">
    <source>
        <dbReference type="ARBA" id="ARBA00004613"/>
    </source>
</evidence>
<dbReference type="PANTHER" id="PTHR38340:SF1">
    <property type="entry name" value="S-LAYER PROTEIN"/>
    <property type="match status" value="1"/>
</dbReference>
<name>A0ABS1VA25_9PROT</name>
<dbReference type="InterPro" id="IPR001343">
    <property type="entry name" value="Hemolysn_Ca-bd"/>
</dbReference>